<feature type="transmembrane region" description="Helical" evidence="5">
    <location>
        <begin position="85"/>
        <end position="104"/>
    </location>
</feature>
<evidence type="ECO:0000313" key="8">
    <source>
        <dbReference type="Proteomes" id="UP000292564"/>
    </source>
</evidence>
<sequence>MSAPDGEDDHGASAERTRLAWRRTGLSATVVALLILRPAFVPGPGVGTVLAVAAAMGVWATLVGLGYRRVHGLIARPPRPGSRTVVAYALLCASFAAFGAVVVLA</sequence>
<dbReference type="RefSeq" id="WP_130508875.1">
    <property type="nucleotide sequence ID" value="NZ_SHKY01000001.1"/>
</dbReference>
<evidence type="ECO:0000256" key="5">
    <source>
        <dbReference type="SAM" id="Phobius"/>
    </source>
</evidence>
<evidence type="ECO:0000313" key="7">
    <source>
        <dbReference type="EMBL" id="RZU49868.1"/>
    </source>
</evidence>
<keyword evidence="3 5" id="KW-1133">Transmembrane helix</keyword>
<dbReference type="GO" id="GO:0012505">
    <property type="term" value="C:endomembrane system"/>
    <property type="evidence" value="ECO:0007669"/>
    <property type="project" value="UniProtKB-SubCell"/>
</dbReference>
<feature type="transmembrane region" description="Helical" evidence="5">
    <location>
        <begin position="20"/>
        <end position="40"/>
    </location>
</feature>
<evidence type="ECO:0000256" key="2">
    <source>
        <dbReference type="ARBA" id="ARBA00022692"/>
    </source>
</evidence>
<dbReference type="EMBL" id="SHKY01000001">
    <property type="protein sequence ID" value="RZU49868.1"/>
    <property type="molecule type" value="Genomic_DNA"/>
</dbReference>
<reference evidence="7 8" key="1">
    <citation type="submission" date="2019-02" db="EMBL/GenBank/DDBJ databases">
        <title>Sequencing the genomes of 1000 actinobacteria strains.</title>
        <authorList>
            <person name="Klenk H.-P."/>
        </authorList>
    </citation>
    <scope>NUCLEOTIDE SEQUENCE [LARGE SCALE GENOMIC DNA]</scope>
    <source>
        <strain evidence="7 8">DSM 45162</strain>
    </source>
</reference>
<comment type="caution">
    <text evidence="7">The sequence shown here is derived from an EMBL/GenBank/DDBJ whole genome shotgun (WGS) entry which is preliminary data.</text>
</comment>
<accession>A0A4Q7ZGJ4</accession>
<protein>
    <submittedName>
        <fullName evidence="7">Uncharacterized membrane protein YidH (DUF202 family)</fullName>
    </submittedName>
</protein>
<gene>
    <name evidence="7" type="ORF">EV385_1625</name>
</gene>
<keyword evidence="8" id="KW-1185">Reference proteome</keyword>
<feature type="domain" description="DUF202" evidence="6">
    <location>
        <begin position="11"/>
        <end position="71"/>
    </location>
</feature>
<dbReference type="Proteomes" id="UP000292564">
    <property type="component" value="Unassembled WGS sequence"/>
</dbReference>
<dbReference type="Pfam" id="PF02656">
    <property type="entry name" value="DUF202"/>
    <property type="match status" value="1"/>
</dbReference>
<organism evidence="7 8">
    <name type="scientific">Krasilnikovia cinnamomea</name>
    <dbReference type="NCBI Taxonomy" id="349313"/>
    <lineage>
        <taxon>Bacteria</taxon>
        <taxon>Bacillati</taxon>
        <taxon>Actinomycetota</taxon>
        <taxon>Actinomycetes</taxon>
        <taxon>Micromonosporales</taxon>
        <taxon>Micromonosporaceae</taxon>
        <taxon>Krasilnikovia</taxon>
    </lineage>
</organism>
<proteinExistence type="predicted"/>
<dbReference type="OrthoDB" id="3701077at2"/>
<dbReference type="AlphaFoldDB" id="A0A4Q7ZGJ4"/>
<evidence type="ECO:0000256" key="4">
    <source>
        <dbReference type="ARBA" id="ARBA00023136"/>
    </source>
</evidence>
<comment type="subcellular location">
    <subcellularLocation>
        <location evidence="1">Endomembrane system</location>
        <topology evidence="1">Multi-pass membrane protein</topology>
    </subcellularLocation>
</comment>
<evidence type="ECO:0000256" key="3">
    <source>
        <dbReference type="ARBA" id="ARBA00022989"/>
    </source>
</evidence>
<evidence type="ECO:0000259" key="6">
    <source>
        <dbReference type="Pfam" id="PF02656"/>
    </source>
</evidence>
<keyword evidence="4 5" id="KW-0472">Membrane</keyword>
<name>A0A4Q7ZGJ4_9ACTN</name>
<evidence type="ECO:0000256" key="1">
    <source>
        <dbReference type="ARBA" id="ARBA00004127"/>
    </source>
</evidence>
<feature type="transmembrane region" description="Helical" evidence="5">
    <location>
        <begin position="46"/>
        <end position="65"/>
    </location>
</feature>
<keyword evidence="2 5" id="KW-0812">Transmembrane</keyword>
<dbReference type="InterPro" id="IPR003807">
    <property type="entry name" value="DUF202"/>
</dbReference>